<proteinExistence type="predicted"/>
<keyword evidence="2" id="KW-0732">Signal</keyword>
<dbReference type="AlphaFoldDB" id="A0A317SW67"/>
<accession>A0A317SW67</accession>
<name>A0A317SW67_9PEZI</name>
<evidence type="ECO:0000256" key="1">
    <source>
        <dbReference type="SAM" id="MobiDB-lite"/>
    </source>
</evidence>
<dbReference type="Proteomes" id="UP000246991">
    <property type="component" value="Unassembled WGS sequence"/>
</dbReference>
<keyword evidence="4" id="KW-1185">Reference proteome</keyword>
<evidence type="ECO:0000256" key="2">
    <source>
        <dbReference type="SAM" id="SignalP"/>
    </source>
</evidence>
<feature type="region of interest" description="Disordered" evidence="1">
    <location>
        <begin position="96"/>
        <end position="123"/>
    </location>
</feature>
<evidence type="ECO:0000313" key="4">
    <source>
        <dbReference type="Proteomes" id="UP000246991"/>
    </source>
</evidence>
<evidence type="ECO:0000313" key="3">
    <source>
        <dbReference type="EMBL" id="PWW78703.1"/>
    </source>
</evidence>
<comment type="caution">
    <text evidence="3">The sequence shown here is derived from an EMBL/GenBank/DDBJ whole genome shotgun (WGS) entry which is preliminary data.</text>
</comment>
<feature type="compositionally biased region" description="Basic and acidic residues" evidence="1">
    <location>
        <begin position="212"/>
        <end position="222"/>
    </location>
</feature>
<organism evidence="3 4">
    <name type="scientific">Tuber magnatum</name>
    <name type="common">white Piedmont truffle</name>
    <dbReference type="NCBI Taxonomy" id="42249"/>
    <lineage>
        <taxon>Eukaryota</taxon>
        <taxon>Fungi</taxon>
        <taxon>Dikarya</taxon>
        <taxon>Ascomycota</taxon>
        <taxon>Pezizomycotina</taxon>
        <taxon>Pezizomycetes</taxon>
        <taxon>Pezizales</taxon>
        <taxon>Tuberaceae</taxon>
        <taxon>Tuber</taxon>
    </lineage>
</organism>
<feature type="signal peptide" evidence="2">
    <location>
        <begin position="1"/>
        <end position="30"/>
    </location>
</feature>
<reference evidence="3 4" key="1">
    <citation type="submission" date="2018-03" db="EMBL/GenBank/DDBJ databases">
        <title>Genomes of Pezizomycetes fungi and the evolution of truffles.</title>
        <authorList>
            <person name="Murat C."/>
            <person name="Payen T."/>
            <person name="Noel B."/>
            <person name="Kuo A."/>
            <person name="Martin F.M."/>
        </authorList>
    </citation>
    <scope>NUCLEOTIDE SEQUENCE [LARGE SCALE GENOMIC DNA]</scope>
    <source>
        <strain evidence="3">091103-1</strain>
    </source>
</reference>
<dbReference type="EMBL" id="PYWC01000013">
    <property type="protein sequence ID" value="PWW78703.1"/>
    <property type="molecule type" value="Genomic_DNA"/>
</dbReference>
<sequence>MLKETHEQLRRAPIIAWLKWLLVPLNKSLAAVLIEVSVGNTRCDPETSEQGVAIVGSVDVGIVPSPSDWWAGYMRPYLGLSMPSPEVKAQIDGERNFRQGPNKSRWDHGFDQSEPPTSKCSKKQTRSKLKAIPTRHATNVEGGKKAFERMFISWKPYSVRKGLSTSSPWNLQESIVHAGLQFITVFDALLNDGASEAEAAKARAFLQRLQEGKGKGTAKHLEEEEETGGGVLGMDWRETGEEESNGEEEEEQLEMEGVNYEGPEASQ</sequence>
<feature type="region of interest" description="Disordered" evidence="1">
    <location>
        <begin position="212"/>
        <end position="267"/>
    </location>
</feature>
<protein>
    <submittedName>
        <fullName evidence="3">Uncharacterized protein</fullName>
    </submittedName>
</protein>
<feature type="chain" id="PRO_5016290391" evidence="2">
    <location>
        <begin position="31"/>
        <end position="267"/>
    </location>
</feature>
<feature type="compositionally biased region" description="Acidic residues" evidence="1">
    <location>
        <begin position="240"/>
        <end position="254"/>
    </location>
</feature>
<gene>
    <name evidence="3" type="ORF">C7212DRAFT_361703</name>
</gene>